<organism evidence="1 2">
    <name type="scientific">Sinorhizobium sojae CCBAU 05684</name>
    <dbReference type="NCBI Taxonomy" id="716928"/>
    <lineage>
        <taxon>Bacteria</taxon>
        <taxon>Pseudomonadati</taxon>
        <taxon>Pseudomonadota</taxon>
        <taxon>Alphaproteobacteria</taxon>
        <taxon>Hyphomicrobiales</taxon>
        <taxon>Rhizobiaceae</taxon>
        <taxon>Sinorhizobium/Ensifer group</taxon>
        <taxon>Sinorhizobium</taxon>
    </lineage>
</organism>
<name>A0A249P787_9HYPH</name>
<protein>
    <submittedName>
        <fullName evidence="1">Uncharacterized protein</fullName>
    </submittedName>
</protein>
<gene>
    <name evidence="1" type="ORF">SJ05684_c02180</name>
</gene>
<accession>A0A249P787</accession>
<dbReference type="AlphaFoldDB" id="A0A249P787"/>
<proteinExistence type="predicted"/>
<dbReference type="Proteomes" id="UP000217211">
    <property type="component" value="Chromosome"/>
</dbReference>
<dbReference type="KEGG" id="esj:SJ05684_c02180"/>
<evidence type="ECO:0000313" key="2">
    <source>
        <dbReference type="Proteomes" id="UP000217211"/>
    </source>
</evidence>
<evidence type="ECO:0000313" key="1">
    <source>
        <dbReference type="EMBL" id="ASY61686.1"/>
    </source>
</evidence>
<dbReference type="EMBL" id="CP023067">
    <property type="protein sequence ID" value="ASY61686.1"/>
    <property type="molecule type" value="Genomic_DNA"/>
</dbReference>
<keyword evidence="2" id="KW-1185">Reference proteome</keyword>
<sequence length="46" mass="4799">MISDQVGGNSIARPFFCAIGIDGRRAAMAGPISYSAARLSDAQRSL</sequence>
<reference evidence="1 2" key="1">
    <citation type="submission" date="2017-08" db="EMBL/GenBank/DDBJ databases">
        <title>Multipartite genome sequences of Sinorhizobium species nodulating soybeans.</title>
        <authorList>
            <person name="Tian C.F."/>
        </authorList>
    </citation>
    <scope>NUCLEOTIDE SEQUENCE [LARGE SCALE GENOMIC DNA]</scope>
    <source>
        <strain evidence="1 2">CCBAU 05684</strain>
    </source>
</reference>